<proteinExistence type="predicted"/>
<keyword evidence="9" id="KW-1185">Reference proteome</keyword>
<comment type="catalytic activity">
    <reaction evidence="6">
        <text>glycyl-tRNA(Ala) + H2O = tRNA(Ala) + glycine + H(+)</text>
        <dbReference type="Rhea" id="RHEA:53744"/>
        <dbReference type="Rhea" id="RHEA-COMP:9657"/>
        <dbReference type="Rhea" id="RHEA-COMP:13640"/>
        <dbReference type="ChEBI" id="CHEBI:15377"/>
        <dbReference type="ChEBI" id="CHEBI:15378"/>
        <dbReference type="ChEBI" id="CHEBI:57305"/>
        <dbReference type="ChEBI" id="CHEBI:78442"/>
        <dbReference type="ChEBI" id="CHEBI:78522"/>
        <dbReference type="EC" id="3.1.1.96"/>
    </reaction>
</comment>
<accession>A0AAE1NLW2</accession>
<dbReference type="Pfam" id="PF02580">
    <property type="entry name" value="Tyr_Deacylase"/>
    <property type="match status" value="1"/>
</dbReference>
<dbReference type="Gene3D" id="3.50.80.10">
    <property type="entry name" value="D-tyrosyl-tRNA(Tyr) deacylase"/>
    <property type="match status" value="1"/>
</dbReference>
<comment type="caution">
    <text evidence="8">The sequence shown here is derived from an EMBL/GenBank/DDBJ whole genome shotgun (WGS) entry which is preliminary data.</text>
</comment>
<dbReference type="GO" id="GO:0051500">
    <property type="term" value="F:D-tyrosyl-tRNA(Tyr) deacylase activity"/>
    <property type="evidence" value="ECO:0007669"/>
    <property type="project" value="TreeGrafter"/>
</dbReference>
<protein>
    <recommendedName>
        <fullName evidence="3">D-aminoacyl-tRNA deacylase</fullName>
        <ecNumber evidence="3">3.1.1.96</ecNumber>
    </recommendedName>
</protein>
<gene>
    <name evidence="8" type="ORF">Pmani_035385</name>
</gene>
<evidence type="ECO:0000256" key="1">
    <source>
        <dbReference type="ARBA" id="ARBA00004496"/>
    </source>
</evidence>
<name>A0AAE1NLW2_9EUCA</name>
<evidence type="ECO:0000256" key="6">
    <source>
        <dbReference type="ARBA" id="ARBA00047676"/>
    </source>
</evidence>
<keyword evidence="4" id="KW-0963">Cytoplasm</keyword>
<evidence type="ECO:0000256" key="2">
    <source>
        <dbReference type="ARBA" id="ARBA00011738"/>
    </source>
</evidence>
<evidence type="ECO:0000256" key="3">
    <source>
        <dbReference type="ARBA" id="ARBA00013056"/>
    </source>
</evidence>
<organism evidence="8 9">
    <name type="scientific">Petrolisthes manimaculis</name>
    <dbReference type="NCBI Taxonomy" id="1843537"/>
    <lineage>
        <taxon>Eukaryota</taxon>
        <taxon>Metazoa</taxon>
        <taxon>Ecdysozoa</taxon>
        <taxon>Arthropoda</taxon>
        <taxon>Crustacea</taxon>
        <taxon>Multicrustacea</taxon>
        <taxon>Malacostraca</taxon>
        <taxon>Eumalacostraca</taxon>
        <taxon>Eucarida</taxon>
        <taxon>Decapoda</taxon>
        <taxon>Pleocyemata</taxon>
        <taxon>Anomura</taxon>
        <taxon>Galatheoidea</taxon>
        <taxon>Porcellanidae</taxon>
        <taxon>Petrolisthes</taxon>
    </lineage>
</organism>
<evidence type="ECO:0000313" key="8">
    <source>
        <dbReference type="EMBL" id="KAK4291806.1"/>
    </source>
</evidence>
<reference evidence="8" key="1">
    <citation type="submission" date="2023-11" db="EMBL/GenBank/DDBJ databases">
        <title>Genome assemblies of two species of porcelain crab, Petrolisthes cinctipes and Petrolisthes manimaculis (Anomura: Porcellanidae).</title>
        <authorList>
            <person name="Angst P."/>
        </authorList>
    </citation>
    <scope>NUCLEOTIDE SEQUENCE</scope>
    <source>
        <strain evidence="8">PB745_02</strain>
        <tissue evidence="8">Gill</tissue>
    </source>
</reference>
<dbReference type="InterPro" id="IPR003732">
    <property type="entry name" value="Daa-tRNA_deacyls_DTD"/>
</dbReference>
<evidence type="ECO:0000256" key="4">
    <source>
        <dbReference type="ARBA" id="ARBA00022490"/>
    </source>
</evidence>
<dbReference type="PANTHER" id="PTHR10472:SF1">
    <property type="entry name" value="D-AMINOACYL-TRNA DEACYLASE 2"/>
    <property type="match status" value="1"/>
</dbReference>
<comment type="subcellular location">
    <subcellularLocation>
        <location evidence="1">Cytoplasm</location>
    </subcellularLocation>
</comment>
<dbReference type="PANTHER" id="PTHR10472">
    <property type="entry name" value="D-TYROSYL-TRNA TYR DEACYLASE"/>
    <property type="match status" value="1"/>
</dbReference>
<dbReference type="SUPFAM" id="SSF69500">
    <property type="entry name" value="DTD-like"/>
    <property type="match status" value="1"/>
</dbReference>
<dbReference type="AlphaFoldDB" id="A0AAE1NLW2"/>
<evidence type="ECO:0000256" key="5">
    <source>
        <dbReference type="ARBA" id="ARBA00022801"/>
    </source>
</evidence>
<dbReference type="EMBL" id="JAWZYT010005041">
    <property type="protein sequence ID" value="KAK4291806.1"/>
    <property type="molecule type" value="Genomic_DNA"/>
</dbReference>
<dbReference type="GO" id="GO:0005737">
    <property type="term" value="C:cytoplasm"/>
    <property type="evidence" value="ECO:0007669"/>
    <property type="project" value="UniProtKB-SubCell"/>
</dbReference>
<dbReference type="Proteomes" id="UP001292094">
    <property type="component" value="Unassembled WGS sequence"/>
</dbReference>
<dbReference type="InterPro" id="IPR023509">
    <property type="entry name" value="DTD-like_sf"/>
</dbReference>
<keyword evidence="5" id="KW-0378">Hydrolase</keyword>
<evidence type="ECO:0000313" key="9">
    <source>
        <dbReference type="Proteomes" id="UP001292094"/>
    </source>
</evidence>
<dbReference type="EC" id="3.1.1.96" evidence="3"/>
<evidence type="ECO:0000256" key="7">
    <source>
        <dbReference type="ARBA" id="ARBA00048018"/>
    </source>
</evidence>
<sequence length="172" mass="18764">MSLLYCNKTRESIMTEVKGRIVIQQCKSASLKLPVAEGQNSEMVDIGRGMVVFVCFLDGASEDTVEHLIKHITNIRLTEEEESGRRVSICETEGDVLLVPQATLGGKMKGRSMQYHNNVDKVVGEGLYRSLCRGVREAVEGVSGGSVKCGVYGARQVLSTTTNGPFTHIIEV</sequence>
<comment type="catalytic activity">
    <reaction evidence="7">
        <text>a D-aminoacyl-tRNA + H2O = a tRNA + a D-alpha-amino acid + H(+)</text>
        <dbReference type="Rhea" id="RHEA:13953"/>
        <dbReference type="Rhea" id="RHEA-COMP:10123"/>
        <dbReference type="Rhea" id="RHEA-COMP:10124"/>
        <dbReference type="ChEBI" id="CHEBI:15377"/>
        <dbReference type="ChEBI" id="CHEBI:15378"/>
        <dbReference type="ChEBI" id="CHEBI:59871"/>
        <dbReference type="ChEBI" id="CHEBI:78442"/>
        <dbReference type="ChEBI" id="CHEBI:79333"/>
        <dbReference type="EC" id="3.1.1.96"/>
    </reaction>
</comment>
<comment type="subunit">
    <text evidence="2">Homodimer.</text>
</comment>